<comment type="catalytic activity">
    <reaction evidence="9">
        <text>Couples ATP hydrolysis with the unwinding of duplex DNA by translocating in the 3'-5' direction.</text>
        <dbReference type="EC" id="5.6.2.4"/>
    </reaction>
</comment>
<dbReference type="PROSITE" id="PS51192">
    <property type="entry name" value="HELICASE_ATP_BIND_1"/>
    <property type="match status" value="1"/>
</dbReference>
<evidence type="ECO:0000259" key="15">
    <source>
        <dbReference type="PROSITE" id="PS51194"/>
    </source>
</evidence>
<evidence type="ECO:0000256" key="2">
    <source>
        <dbReference type="ARBA" id="ARBA00022723"/>
    </source>
</evidence>
<dbReference type="InterPro" id="IPR021938">
    <property type="entry name" value="DUF3553"/>
</dbReference>
<protein>
    <recommendedName>
        <fullName evidence="11">ATP-dependent DNA helicase RecQ</fullName>
        <ecNumber evidence="10">5.6.2.4</ecNumber>
    </recommendedName>
    <alternativeName>
        <fullName evidence="12">DNA 3'-5' helicase RecQ</fullName>
    </alternativeName>
</protein>
<dbReference type="GO" id="GO:0043138">
    <property type="term" value="F:3'-5' DNA helicase activity"/>
    <property type="evidence" value="ECO:0007669"/>
    <property type="project" value="UniProtKB-EC"/>
</dbReference>
<dbReference type="SMART" id="SM00490">
    <property type="entry name" value="HELICc"/>
    <property type="match status" value="1"/>
</dbReference>
<dbReference type="GO" id="GO:0030894">
    <property type="term" value="C:replisome"/>
    <property type="evidence" value="ECO:0007669"/>
    <property type="project" value="TreeGrafter"/>
</dbReference>
<accession>A0A5J5IVD7</accession>
<dbReference type="AlphaFoldDB" id="A0A5J5IVD7"/>
<dbReference type="GO" id="GO:0003677">
    <property type="term" value="F:DNA binding"/>
    <property type="evidence" value="ECO:0007669"/>
    <property type="project" value="UniProtKB-KW"/>
</dbReference>
<dbReference type="Pfam" id="PF00271">
    <property type="entry name" value="Helicase_C"/>
    <property type="match status" value="1"/>
</dbReference>
<evidence type="ECO:0000256" key="1">
    <source>
        <dbReference type="ARBA" id="ARBA00005446"/>
    </source>
</evidence>
<feature type="region of interest" description="Disordered" evidence="13">
    <location>
        <begin position="193"/>
        <end position="222"/>
    </location>
</feature>
<sequence length="773" mass="82243">MAARAAGHRSRLGRRPGAGVLGAGPRAAVALPRAPGRAARRVGPRPAGARFGCRRRTGRPRPAGARRGRGRRSHRVRLDGRRGAPEVRPGAAPPTGAGAPRHPAAVPRQPGTRAAARAHDRRRPAPSPRLAAAALDGVAARALARVRRARAAPVAGSGRRAALRRRPASAARLGRVPVGAGVAPARVRPGAAGGRVSAAVPHRADRRKPPATEPAPGWTGSVQPDEIARVARESFGIEELRPQQLDAIEAAVAGRDVLVVWATGAGKSAVYQVAAALRPGLTAIVSPLIALQEDQLARLVDAPDAPDGVALNSARGVRAQREAWDAIRSGEASYVLLAPEQLAKDDVVAELAAVGVSLLVVDEAHCIAAWGHDFRPDYLLLGDVAERLGRPPVLALTATATSPVRTEIIERLGMDDPTILVGDVDRPNIELNVRRHETESEKRDAVVDEVAGLPHPGLLYTATRRSTEEYAERLSDRGVRAVAYHAGLTAKERTRVHEAFHDGSVDVVVATSAFGMGIDKADVRFVVHADIPDSVDAYYQELGRAGRDGEAATATLHYRPEDLSLRRFFAASAPKRGELKRLVSAISGGTRRRGELAEKADLSSRRVTALLTVLVDAGAVREARAGAALRRGMTIERAVTAALERADERERIDHSRIDMLRAYAETRRCRRATLLGYFGQDYVEPCESCDTCRATAADRTAAATDGAEAAGADAATDAEAAPFAVDETVRHHEWGEGTVMAVEDDRVTVFFESQGYKVLSIELVEERGLLAPA</sequence>
<name>A0A5J5IVD7_9MICO</name>
<keyword evidence="7" id="KW-0238">DNA-binding</keyword>
<dbReference type="InterPro" id="IPR027417">
    <property type="entry name" value="P-loop_NTPase"/>
</dbReference>
<evidence type="ECO:0000256" key="13">
    <source>
        <dbReference type="SAM" id="MobiDB-lite"/>
    </source>
</evidence>
<evidence type="ECO:0000256" key="6">
    <source>
        <dbReference type="ARBA" id="ARBA00022840"/>
    </source>
</evidence>
<dbReference type="EC" id="5.6.2.4" evidence="10"/>
<feature type="compositionally biased region" description="Low complexity" evidence="13">
    <location>
        <begin position="89"/>
        <end position="105"/>
    </location>
</feature>
<dbReference type="EMBL" id="VYRZ01000001">
    <property type="protein sequence ID" value="KAA9089669.1"/>
    <property type="molecule type" value="Genomic_DNA"/>
</dbReference>
<evidence type="ECO:0000313" key="16">
    <source>
        <dbReference type="EMBL" id="KAA9089669.1"/>
    </source>
</evidence>
<dbReference type="InterPro" id="IPR002464">
    <property type="entry name" value="DNA/RNA_helicase_DEAH_CS"/>
</dbReference>
<evidence type="ECO:0000256" key="3">
    <source>
        <dbReference type="ARBA" id="ARBA00022741"/>
    </source>
</evidence>
<dbReference type="PANTHER" id="PTHR13710:SF105">
    <property type="entry name" value="ATP-DEPENDENT DNA HELICASE Q1"/>
    <property type="match status" value="1"/>
</dbReference>
<feature type="region of interest" description="Disordered" evidence="13">
    <location>
        <begin position="1"/>
        <end position="128"/>
    </location>
</feature>
<gene>
    <name evidence="16" type="ORF">F6B42_04155</name>
</gene>
<dbReference type="InterPro" id="IPR001650">
    <property type="entry name" value="Helicase_C-like"/>
</dbReference>
<feature type="domain" description="Helicase ATP-binding" evidence="14">
    <location>
        <begin position="248"/>
        <end position="418"/>
    </location>
</feature>
<dbReference type="Pfam" id="PF12073">
    <property type="entry name" value="DUF3553"/>
    <property type="match status" value="1"/>
</dbReference>
<keyword evidence="2" id="KW-0479">Metal-binding</keyword>
<feature type="compositionally biased region" description="Basic residues" evidence="13">
    <location>
        <begin position="1"/>
        <end position="14"/>
    </location>
</feature>
<dbReference type="InterPro" id="IPR014001">
    <property type="entry name" value="Helicase_ATP-bd"/>
</dbReference>
<keyword evidence="17" id="KW-1185">Reference proteome</keyword>
<dbReference type="Pfam" id="PF00270">
    <property type="entry name" value="DEAD"/>
    <property type="match status" value="1"/>
</dbReference>
<dbReference type="OrthoDB" id="9760034at2"/>
<evidence type="ECO:0000313" key="17">
    <source>
        <dbReference type="Proteomes" id="UP000327039"/>
    </source>
</evidence>
<evidence type="ECO:0000256" key="5">
    <source>
        <dbReference type="ARBA" id="ARBA00022806"/>
    </source>
</evidence>
<keyword evidence="6" id="KW-0067">ATP-binding</keyword>
<dbReference type="InterPro" id="IPR036388">
    <property type="entry name" value="WH-like_DNA-bd_sf"/>
</dbReference>
<evidence type="ECO:0000256" key="7">
    <source>
        <dbReference type="ARBA" id="ARBA00023125"/>
    </source>
</evidence>
<evidence type="ECO:0000256" key="10">
    <source>
        <dbReference type="ARBA" id="ARBA00034808"/>
    </source>
</evidence>
<dbReference type="CDD" id="cd17920">
    <property type="entry name" value="DEXHc_RecQ"/>
    <property type="match status" value="1"/>
</dbReference>
<dbReference type="GO" id="GO:0005737">
    <property type="term" value="C:cytoplasm"/>
    <property type="evidence" value="ECO:0007669"/>
    <property type="project" value="TreeGrafter"/>
</dbReference>
<keyword evidence="3" id="KW-0547">Nucleotide-binding</keyword>
<dbReference type="NCBIfam" id="TIGR00614">
    <property type="entry name" value="recQ_fam"/>
    <property type="match status" value="1"/>
</dbReference>
<evidence type="ECO:0000256" key="12">
    <source>
        <dbReference type="ARBA" id="ARBA00044550"/>
    </source>
</evidence>
<proteinExistence type="inferred from homology"/>
<dbReference type="PROSITE" id="PS51194">
    <property type="entry name" value="HELICASE_CTER"/>
    <property type="match status" value="1"/>
</dbReference>
<feature type="compositionally biased region" description="Basic and acidic residues" evidence="13">
    <location>
        <begin position="76"/>
        <end position="85"/>
    </location>
</feature>
<dbReference type="Proteomes" id="UP000327039">
    <property type="component" value="Unassembled WGS sequence"/>
</dbReference>
<dbReference type="GO" id="GO:0009378">
    <property type="term" value="F:four-way junction helicase activity"/>
    <property type="evidence" value="ECO:0007669"/>
    <property type="project" value="TreeGrafter"/>
</dbReference>
<dbReference type="PROSITE" id="PS00690">
    <property type="entry name" value="DEAH_ATP_HELICASE"/>
    <property type="match status" value="1"/>
</dbReference>
<dbReference type="Pfam" id="PF16124">
    <property type="entry name" value="RecQ_Zn_bind"/>
    <property type="match status" value="1"/>
</dbReference>
<feature type="domain" description="Helicase C-terminal" evidence="15">
    <location>
        <begin position="442"/>
        <end position="590"/>
    </location>
</feature>
<dbReference type="PANTHER" id="PTHR13710">
    <property type="entry name" value="DNA HELICASE RECQ FAMILY MEMBER"/>
    <property type="match status" value="1"/>
</dbReference>
<dbReference type="Gene3D" id="3.40.50.300">
    <property type="entry name" value="P-loop containing nucleotide triphosphate hydrolases"/>
    <property type="match status" value="2"/>
</dbReference>
<dbReference type="GO" id="GO:0005524">
    <property type="term" value="F:ATP binding"/>
    <property type="evidence" value="ECO:0007669"/>
    <property type="project" value="UniProtKB-KW"/>
</dbReference>
<feature type="compositionally biased region" description="Basic residues" evidence="13">
    <location>
        <begin position="52"/>
        <end position="75"/>
    </location>
</feature>
<keyword evidence="8" id="KW-0413">Isomerase</keyword>
<dbReference type="Gene3D" id="1.10.10.10">
    <property type="entry name" value="Winged helix-like DNA-binding domain superfamily/Winged helix DNA-binding domain"/>
    <property type="match status" value="1"/>
</dbReference>
<dbReference type="InterPro" id="IPR032284">
    <property type="entry name" value="RecQ_Zn-bd"/>
</dbReference>
<keyword evidence="5 16" id="KW-0347">Helicase</keyword>
<dbReference type="GO" id="GO:0043590">
    <property type="term" value="C:bacterial nucleoid"/>
    <property type="evidence" value="ECO:0007669"/>
    <property type="project" value="TreeGrafter"/>
</dbReference>
<dbReference type="SMART" id="SM00487">
    <property type="entry name" value="DEXDc"/>
    <property type="match status" value="1"/>
</dbReference>
<dbReference type="InterPro" id="IPR004589">
    <property type="entry name" value="DNA_helicase_ATP-dep_RecQ"/>
</dbReference>
<evidence type="ECO:0000256" key="9">
    <source>
        <dbReference type="ARBA" id="ARBA00034617"/>
    </source>
</evidence>
<evidence type="ECO:0000256" key="4">
    <source>
        <dbReference type="ARBA" id="ARBA00022801"/>
    </source>
</evidence>
<dbReference type="GO" id="GO:0046872">
    <property type="term" value="F:metal ion binding"/>
    <property type="evidence" value="ECO:0007669"/>
    <property type="project" value="UniProtKB-KW"/>
</dbReference>
<reference evidence="17" key="1">
    <citation type="submission" date="2019-09" db="EMBL/GenBank/DDBJ databases">
        <title>Mumia zhuanghuii sp. nov. isolated from the intestinal contents of plateau pika (Ochotona curzoniae) in the Qinghai-Tibet plateau of China.</title>
        <authorList>
            <person name="Tian Z."/>
        </authorList>
    </citation>
    <scope>NUCLEOTIDE SEQUENCE [LARGE SCALE GENOMIC DNA]</scope>
    <source>
        <strain evidence="17">DSM 25564</strain>
    </source>
</reference>
<dbReference type="InterPro" id="IPR011545">
    <property type="entry name" value="DEAD/DEAH_box_helicase_dom"/>
</dbReference>
<evidence type="ECO:0000256" key="8">
    <source>
        <dbReference type="ARBA" id="ARBA00023235"/>
    </source>
</evidence>
<comment type="caution">
    <text evidence="16">The sequence shown here is derived from an EMBL/GenBank/DDBJ whole genome shotgun (WGS) entry which is preliminary data.</text>
</comment>
<comment type="similarity">
    <text evidence="1">Belongs to the helicase family. RecQ subfamily.</text>
</comment>
<dbReference type="GO" id="GO:0006281">
    <property type="term" value="P:DNA repair"/>
    <property type="evidence" value="ECO:0007669"/>
    <property type="project" value="TreeGrafter"/>
</dbReference>
<evidence type="ECO:0000259" key="14">
    <source>
        <dbReference type="PROSITE" id="PS51192"/>
    </source>
</evidence>
<dbReference type="GO" id="GO:0006310">
    <property type="term" value="P:DNA recombination"/>
    <property type="evidence" value="ECO:0007669"/>
    <property type="project" value="InterPro"/>
</dbReference>
<dbReference type="SUPFAM" id="SSF52540">
    <property type="entry name" value="P-loop containing nucleoside triphosphate hydrolases"/>
    <property type="match status" value="1"/>
</dbReference>
<organism evidence="16 17">
    <name type="scientific">Microbacterium radiodurans</name>
    <dbReference type="NCBI Taxonomy" id="661398"/>
    <lineage>
        <taxon>Bacteria</taxon>
        <taxon>Bacillati</taxon>
        <taxon>Actinomycetota</taxon>
        <taxon>Actinomycetes</taxon>
        <taxon>Micrococcales</taxon>
        <taxon>Microbacteriaceae</taxon>
        <taxon>Microbacterium</taxon>
    </lineage>
</organism>
<evidence type="ECO:0000256" key="11">
    <source>
        <dbReference type="ARBA" id="ARBA00044535"/>
    </source>
</evidence>
<feature type="compositionally biased region" description="Low complexity" evidence="13">
    <location>
        <begin position="15"/>
        <end position="37"/>
    </location>
</feature>
<keyword evidence="4 16" id="KW-0378">Hydrolase</keyword>
<dbReference type="GO" id="GO:0016787">
    <property type="term" value="F:hydrolase activity"/>
    <property type="evidence" value="ECO:0007669"/>
    <property type="project" value="UniProtKB-KW"/>
</dbReference>